<feature type="compositionally biased region" description="Low complexity" evidence="2">
    <location>
        <begin position="798"/>
        <end position="809"/>
    </location>
</feature>
<feature type="region of interest" description="Disordered" evidence="2">
    <location>
        <begin position="1040"/>
        <end position="1063"/>
    </location>
</feature>
<feature type="compositionally biased region" description="Low complexity" evidence="2">
    <location>
        <begin position="854"/>
        <end position="883"/>
    </location>
</feature>
<dbReference type="Gene3D" id="1.10.1410.10">
    <property type="match status" value="1"/>
</dbReference>
<keyword evidence="1" id="KW-0175">Coiled coil</keyword>
<evidence type="ECO:0000313" key="4">
    <source>
        <dbReference type="EMBL" id="KJE94076.1"/>
    </source>
</evidence>
<dbReference type="InterPro" id="IPR054708">
    <property type="entry name" value="MTPAP-like_central"/>
</dbReference>
<gene>
    <name evidence="4" type="ORF">CAOG_009790</name>
</gene>
<dbReference type="OrthoDB" id="273917at2759"/>
<feature type="region of interest" description="Disordered" evidence="2">
    <location>
        <begin position="1115"/>
        <end position="1207"/>
    </location>
</feature>
<feature type="compositionally biased region" description="Low complexity" evidence="2">
    <location>
        <begin position="82"/>
        <end position="93"/>
    </location>
</feature>
<evidence type="ECO:0000313" key="5">
    <source>
        <dbReference type="Proteomes" id="UP000008743"/>
    </source>
</evidence>
<feature type="coiled-coil region" evidence="1">
    <location>
        <begin position="1542"/>
        <end position="1579"/>
    </location>
</feature>
<dbReference type="GO" id="GO:0003729">
    <property type="term" value="F:mRNA binding"/>
    <property type="evidence" value="ECO:0007669"/>
    <property type="project" value="TreeGrafter"/>
</dbReference>
<proteinExistence type="predicted"/>
<feature type="region of interest" description="Disordered" evidence="2">
    <location>
        <begin position="71"/>
        <end position="118"/>
    </location>
</feature>
<feature type="compositionally biased region" description="Low complexity" evidence="2">
    <location>
        <begin position="1153"/>
        <end position="1176"/>
    </location>
</feature>
<feature type="compositionally biased region" description="Polar residues" evidence="2">
    <location>
        <begin position="992"/>
        <end position="1006"/>
    </location>
</feature>
<dbReference type="InterPro" id="IPR045862">
    <property type="entry name" value="Trf4-like"/>
</dbReference>
<evidence type="ECO:0000259" key="3">
    <source>
        <dbReference type="Pfam" id="PF22600"/>
    </source>
</evidence>
<dbReference type="Gene3D" id="3.30.460.10">
    <property type="entry name" value="Beta Polymerase, domain 2"/>
    <property type="match status" value="1"/>
</dbReference>
<dbReference type="SUPFAM" id="SSF81631">
    <property type="entry name" value="PAP/OAS1 substrate-binding domain"/>
    <property type="match status" value="1"/>
</dbReference>
<dbReference type="Proteomes" id="UP000008743">
    <property type="component" value="Unassembled WGS sequence"/>
</dbReference>
<dbReference type="InParanoid" id="A0A0D2UG72"/>
<feature type="compositionally biased region" description="Low complexity" evidence="2">
    <location>
        <begin position="1233"/>
        <end position="1283"/>
    </location>
</feature>
<evidence type="ECO:0000256" key="1">
    <source>
        <dbReference type="SAM" id="Coils"/>
    </source>
</evidence>
<dbReference type="InterPro" id="IPR043519">
    <property type="entry name" value="NT_sf"/>
</dbReference>
<feature type="region of interest" description="Disordered" evidence="2">
    <location>
        <begin position="1923"/>
        <end position="1970"/>
    </location>
</feature>
<dbReference type="GO" id="GO:1990817">
    <property type="term" value="F:poly(A) RNA polymerase activity"/>
    <property type="evidence" value="ECO:0007669"/>
    <property type="project" value="InterPro"/>
</dbReference>
<feature type="compositionally biased region" description="Basic residues" evidence="2">
    <location>
        <begin position="953"/>
        <end position="966"/>
    </location>
</feature>
<dbReference type="GO" id="GO:0043634">
    <property type="term" value="P:polyadenylation-dependent ncRNA catabolic process"/>
    <property type="evidence" value="ECO:0007669"/>
    <property type="project" value="TreeGrafter"/>
</dbReference>
<feature type="compositionally biased region" description="Low complexity" evidence="2">
    <location>
        <begin position="100"/>
        <end position="118"/>
    </location>
</feature>
<feature type="region of interest" description="Disordered" evidence="2">
    <location>
        <begin position="754"/>
        <end position="809"/>
    </location>
</feature>
<dbReference type="EMBL" id="KE346366">
    <property type="protein sequence ID" value="KJE94076.1"/>
    <property type="molecule type" value="Genomic_DNA"/>
</dbReference>
<feature type="compositionally biased region" description="Low complexity" evidence="2">
    <location>
        <begin position="1183"/>
        <end position="1197"/>
    </location>
</feature>
<dbReference type="CDD" id="cd05402">
    <property type="entry name" value="NT_PAP_TUTase"/>
    <property type="match status" value="1"/>
</dbReference>
<feature type="compositionally biased region" description="Polar residues" evidence="2">
    <location>
        <begin position="1923"/>
        <end position="1940"/>
    </location>
</feature>
<feature type="compositionally biased region" description="Polar residues" evidence="2">
    <location>
        <begin position="1296"/>
        <end position="1320"/>
    </location>
</feature>
<feature type="compositionally biased region" description="Polar residues" evidence="2">
    <location>
        <begin position="326"/>
        <end position="358"/>
    </location>
</feature>
<reference evidence="5" key="1">
    <citation type="submission" date="2011-02" db="EMBL/GenBank/DDBJ databases">
        <title>The Genome Sequence of Capsaspora owczarzaki ATCC 30864.</title>
        <authorList>
            <person name="Russ C."/>
            <person name="Cuomo C."/>
            <person name="Burger G."/>
            <person name="Gray M.W."/>
            <person name="Holland P.W.H."/>
            <person name="King N."/>
            <person name="Lang F.B.F."/>
            <person name="Roger A.J."/>
            <person name="Ruiz-Trillo I."/>
            <person name="Young S.K."/>
            <person name="Zeng Q."/>
            <person name="Gargeya S."/>
            <person name="Alvarado L."/>
            <person name="Berlin A."/>
            <person name="Chapman S.B."/>
            <person name="Chen Z."/>
            <person name="Freedman E."/>
            <person name="Gellesch M."/>
            <person name="Goldberg J."/>
            <person name="Griggs A."/>
            <person name="Gujja S."/>
            <person name="Heilman E."/>
            <person name="Heiman D."/>
            <person name="Howarth C."/>
            <person name="Mehta T."/>
            <person name="Neiman D."/>
            <person name="Pearson M."/>
            <person name="Roberts A."/>
            <person name="Saif S."/>
            <person name="Shea T."/>
            <person name="Shenoy N."/>
            <person name="Sisk P."/>
            <person name="Stolte C."/>
            <person name="Sykes S."/>
            <person name="White J."/>
            <person name="Yandava C."/>
            <person name="Haas B."/>
            <person name="Nusbaum C."/>
            <person name="Birren B."/>
        </authorList>
    </citation>
    <scope>NUCLEOTIDE SEQUENCE</scope>
    <source>
        <strain evidence="5">ATCC 30864</strain>
    </source>
</reference>
<evidence type="ECO:0000256" key="2">
    <source>
        <dbReference type="SAM" id="MobiDB-lite"/>
    </source>
</evidence>
<feature type="region of interest" description="Disordered" evidence="2">
    <location>
        <begin position="453"/>
        <end position="472"/>
    </location>
</feature>
<name>A0A0D2UG72_CAPO3</name>
<feature type="region of interest" description="Disordered" evidence="2">
    <location>
        <begin position="950"/>
        <end position="1024"/>
    </location>
</feature>
<dbReference type="GO" id="GO:0031123">
    <property type="term" value="P:RNA 3'-end processing"/>
    <property type="evidence" value="ECO:0007669"/>
    <property type="project" value="TreeGrafter"/>
</dbReference>
<protein>
    <recommendedName>
        <fullName evidence="3">Poly(A) RNA polymerase mitochondrial-like central palm domain-containing protein</fullName>
    </recommendedName>
</protein>
<feature type="region of interest" description="Disordered" evidence="2">
    <location>
        <begin position="322"/>
        <end position="370"/>
    </location>
</feature>
<dbReference type="GO" id="GO:0031499">
    <property type="term" value="C:TRAMP complex"/>
    <property type="evidence" value="ECO:0007669"/>
    <property type="project" value="TreeGrafter"/>
</dbReference>
<dbReference type="Pfam" id="PF22600">
    <property type="entry name" value="MTPAP-like_central"/>
    <property type="match status" value="1"/>
</dbReference>
<feature type="compositionally biased region" description="Low complexity" evidence="2">
    <location>
        <begin position="1125"/>
        <end position="1142"/>
    </location>
</feature>
<dbReference type="SUPFAM" id="SSF81301">
    <property type="entry name" value="Nucleotidyltransferase"/>
    <property type="match status" value="1"/>
</dbReference>
<feature type="domain" description="Poly(A) RNA polymerase mitochondrial-like central palm" evidence="3">
    <location>
        <begin position="1624"/>
        <end position="1750"/>
    </location>
</feature>
<dbReference type="PANTHER" id="PTHR23092">
    <property type="entry name" value="POLY(A) RNA POLYMERASE"/>
    <property type="match status" value="1"/>
</dbReference>
<accession>A0A0D2UG72</accession>
<feature type="compositionally biased region" description="Polar residues" evidence="2">
    <location>
        <begin position="786"/>
        <end position="796"/>
    </location>
</feature>
<dbReference type="STRING" id="595528.A0A0D2UG72"/>
<feature type="compositionally biased region" description="Basic residues" evidence="2">
    <location>
        <begin position="1143"/>
        <end position="1152"/>
    </location>
</feature>
<dbReference type="PANTHER" id="PTHR23092:SF48">
    <property type="entry name" value="NUCLEOTIDYLTRANSFERASE FAMILY PROTEIN"/>
    <property type="match status" value="1"/>
</dbReference>
<sequence>MNMLNQTMVCETGKHYTQESVKHERFSFSENLGCSQRRRRRRSARNWLVNPSVHPEHFLLFLLGRSASCDSPHERTMTVHHQSPAPASSLQPTQQPPPLSSLSSSLSSSPMSAAPPSTASLSVLAPLQPPLPQSTADRQHEASLIKWFLQLAPDQRAVALTTQIRKSIITHTTLRITTTITITIITLRRASSFFHNDSASGSAAPALGSGLSASPLTGSPALRTSHLQRRSSAPVSPVMAAALGGGTAHSLPPSSPIATDYELSTYASSSSLSSVASTHSAPAAPSSHSSASSTLHTTTYNASVAKSQLFKSASISANEHELPPIASSSSGSLPAFGASSQQEGSSLRQISESPSVDSARSHIPPPPLQLQPISLARRNQINSNPFIEVSVGATAAFNLATATSQLSSSQASALLSSYASPSASASFGGSAASSTGFSFAPLATNGSSNSTLSGNNAAGSSGGSNSAMGAAGPKTRWSNSFIWRRPNQFTQPLWCEAADAGAKLEADLRLCDSESYLDTLTLDPECFWSLESAHQLLRTLRAVSRGQFLRKPCRVKWNTTTRQWQWEEPDWFLDANFSLAMFAASRIEQSLWTAYFQQHNIDPRAPSEKRPYQLPRKDKPRDPLRPELVAFWARLPYAEQKKIVENKLGSEIAPLFHTEAPRLQNPISALSSLLELFFDINGREWVSRGFFGHHALEHNFVQHVFLTPLWRANTLVDRLLRKVSIRLANAYALEVANDLLSSCVSPGATVAGNSNAALTNGKSSRVARSSSSPAHSPLALSAVGNAGSTSPGSQTKHAAGGLQPSLLPAPSLLAQGHSALAPGALGRQTKGHKRRSSHGATPVAALATPGMATSLGRSLPSLPGSLVGGNSASVPASPSPLASMRNPTHSTPTPGRAAAAGGASNVIDADVTTHADGHTLDASFDLDDEDEPDANQFIASIAVEVDVAPSKAANKKKKKKKKKKSKASNVVSGQPDPEAHLSEFFPLLAGMDNSNSTEPASETTRAPSRRLAHDSYADDFDSPDSDASAHMRVLTEFGGLPTSDQVGLQSPTQTLPSSPSASASLLPPVALSGAVLLKLGDFNVQLDALADSSSHTVTPPGHAITAITAAEATLRDQHQQHVRQQHQAAPHQHPQQQQQQQQQHHHHHHHHQQQQQQQRHEQSQQQQPQQQQQHPQSRGSRRSNSLESKSKPLSSSRSLDDGPGSNISISGLSGARAAALSVEDLSSAENQKVASVPVSPVSTAHAPSAASHSHSPHQPQPMHQQQPSSRPAASVTTQAAAPAHAPPPSYAASLSVGTSTNSANQPASKRSASRTASQPPSSSATNAVASTAHNAGTAANPPLAARASRVAIGTTTTVAAVAPVPAAARVLHAQTSSNNPQLFKLVTVDDQQLQALQLESPDSWYQLYKPPGGAPLESVAHAQDVHSTRAGGGIPSDASKAIGHPVRLDESAAAAAAMRTVAMANPHDPYAHVAAAGRPISSALPTQDPAGAGPFPTEPLAQAHVPVVVLHEPGQPFAPHLAAMLQGGGYPLSIQQLQQQQILQQQQAHQQQQLQQQQLQQQQMQSQAHLLQMQELQQRHRDSDITLIAPPPPMSASTSEMNEQVSLAFPPILSFLNKNLITELHDDILRFYQYVSKTAQSNAPNVQTAIHHVQGVVLSIWPNSYVVLYGSYSYGLSLPHSDIDLVVVRPPMAPNSGAPAQSAVAELAARLTAFPWCSGVRAIETSRIPVVKFVATIGGLRIPVDVSFHDTSRGPLSHSGILARDFVRSQISAYPMLAPLVMVLKQYLHSKGLNEAYSGGLTSYGIVLLVTFLLQTNPPSSQLALLLLAFLDRFGNHFDSTQFCVSIRNKKIIQSNFPPNVAAIEDPHNAANNVGAPSFMFWRVQLEFRNALRFLLSSSQDAAVSRRSPYGLLDVLFSNAPTPKVDSQPSTTDLESASFSQQQQQQHPEFTRRTRSRSIDYTAAETEDGE</sequence>
<feature type="region of interest" description="Disordered" evidence="2">
    <location>
        <begin position="823"/>
        <end position="901"/>
    </location>
</feature>
<dbReference type="eggNOG" id="KOG1906">
    <property type="taxonomic scope" value="Eukaryota"/>
</dbReference>
<feature type="compositionally biased region" description="Low complexity" evidence="2">
    <location>
        <begin position="1048"/>
        <end position="1063"/>
    </location>
</feature>
<keyword evidence="5" id="KW-1185">Reference proteome</keyword>
<organism evidence="4 5">
    <name type="scientific">Capsaspora owczarzaki (strain ATCC 30864)</name>
    <dbReference type="NCBI Taxonomy" id="595528"/>
    <lineage>
        <taxon>Eukaryota</taxon>
        <taxon>Filasterea</taxon>
        <taxon>Capsaspora</taxon>
    </lineage>
</organism>
<feature type="compositionally biased region" description="Low complexity" evidence="2">
    <location>
        <begin position="763"/>
        <end position="783"/>
    </location>
</feature>
<feature type="region of interest" description="Disordered" evidence="2">
    <location>
        <begin position="1231"/>
        <end position="1329"/>
    </location>
</feature>
<dbReference type="GO" id="GO:0005730">
    <property type="term" value="C:nucleolus"/>
    <property type="evidence" value="ECO:0007669"/>
    <property type="project" value="TreeGrafter"/>
</dbReference>